<keyword evidence="3" id="KW-0998">Cell outer membrane</keyword>
<dbReference type="SUPFAM" id="SSF56935">
    <property type="entry name" value="Porins"/>
    <property type="match status" value="1"/>
</dbReference>
<reference evidence="5" key="1">
    <citation type="submission" date="2022-11" db="EMBL/GenBank/DDBJ databases">
        <title>High-quality draft genome sequence of Galbibacter sp. strain CMA-7.</title>
        <authorList>
            <person name="Wei L."/>
            <person name="Dong C."/>
            <person name="Shao Z."/>
        </authorList>
    </citation>
    <scope>NUCLEOTIDE SEQUENCE</scope>
    <source>
        <strain evidence="5">CMA-7</strain>
    </source>
</reference>
<feature type="domain" description="Outer membrane protein beta-barrel" evidence="4">
    <location>
        <begin position="377"/>
        <end position="774"/>
    </location>
</feature>
<dbReference type="Pfam" id="PF14905">
    <property type="entry name" value="OMP_b-brl_3"/>
    <property type="match status" value="1"/>
</dbReference>
<dbReference type="EMBL" id="JAPMUA010000003">
    <property type="protein sequence ID" value="MDG3585914.1"/>
    <property type="molecule type" value="Genomic_DNA"/>
</dbReference>
<evidence type="ECO:0000256" key="3">
    <source>
        <dbReference type="ARBA" id="ARBA00023237"/>
    </source>
</evidence>
<organism evidence="5 6">
    <name type="scientific">Galbibacter pacificus</name>
    <dbReference type="NCBI Taxonomy" id="2996052"/>
    <lineage>
        <taxon>Bacteria</taxon>
        <taxon>Pseudomonadati</taxon>
        <taxon>Bacteroidota</taxon>
        <taxon>Flavobacteriia</taxon>
        <taxon>Flavobacteriales</taxon>
        <taxon>Flavobacteriaceae</taxon>
        <taxon>Galbibacter</taxon>
    </lineage>
</organism>
<dbReference type="Gene3D" id="2.40.170.20">
    <property type="entry name" value="TonB-dependent receptor, beta-barrel domain"/>
    <property type="match status" value="1"/>
</dbReference>
<proteinExistence type="predicted"/>
<dbReference type="InterPro" id="IPR008969">
    <property type="entry name" value="CarboxyPept-like_regulatory"/>
</dbReference>
<dbReference type="Gene3D" id="2.60.40.1120">
    <property type="entry name" value="Carboxypeptidase-like, regulatory domain"/>
    <property type="match status" value="1"/>
</dbReference>
<comment type="caution">
    <text evidence="5">The sequence shown here is derived from an EMBL/GenBank/DDBJ whole genome shotgun (WGS) entry which is preliminary data.</text>
</comment>
<keyword evidence="6" id="KW-1185">Reference proteome</keyword>
<dbReference type="RefSeq" id="WP_277900170.1">
    <property type="nucleotide sequence ID" value="NZ_JAPMUA010000003.1"/>
</dbReference>
<dbReference type="InterPro" id="IPR041700">
    <property type="entry name" value="OMP_b-brl_3"/>
</dbReference>
<gene>
    <name evidence="5" type="ORF">OSR52_08520</name>
</gene>
<dbReference type="Proteomes" id="UP001153642">
    <property type="component" value="Unassembled WGS sequence"/>
</dbReference>
<dbReference type="InterPro" id="IPR036942">
    <property type="entry name" value="Beta-barrel_TonB_sf"/>
</dbReference>
<comment type="subcellular location">
    <subcellularLocation>
        <location evidence="1">Cell outer membrane</location>
    </subcellularLocation>
</comment>
<sequence length="802" mass="92558">MLDQKVVFFCISFFAVHFIYAQHYKIEGHVSNKNNQPLPYVNLILLAKDSTAISGTSTEENGTFIMSQISKGSYILQTSYVGYKNTYSPVEVNANVQIGNLVMLENVENLDGVTVIHQRPRIEKKGGKLIFQVENSTLSSMSGYEILKRTPAVIIVNDNISIKNSKTTVYINNKRVYLNDTELKNLLENFSGTNIASVEVITNPSSKYDAEGGAVLNIVTSKNISIGYKGSVNGNYEQGIFPKYRFGTDHYYKSSFVNLYAGYTFNPRKDYKRSDSYTNFFNGNLPGNQWKASLYKTTRSKVHNLNTIVDFDLDTKNTLSITSNFNFSPEKTIDNLVDTHIFDADENPNGAFISTSNIENDNVNLSFNATYNREMGNGTTLSAQANYVYYNDEQFQDILTDYYNENNAYEYSNIFGTHWTQQNNIFTGQVDISAIWNENNIDFGTKYSGIKGNSEMIFFGDYMPEQANNDDFDYDENIWAGYVNLNREWEKWALELGLRGEYTNAIGNSAAYGEVNHQDYFELFPTISIHNTISGTHEWGISYKRAIDRPRYQSLNPFRYYLNENNFITGNPTLTPSIENKVTLDYTYNGNYIFSLYYQHENNDLGSLTFQNNEDEIAYNAVFNLDESFQYSIDLVHYRYLTKWWYLSTYLSEFYYELSFLARESNNQKQTMSTFGFFGQVYNSFTLSKNRTWSASLYLEYLSRFLAGNYIMKDRFKANIGIRKKLGDGRAEITLNANDIFNTFNIPFATKYLNQDNGYLPKPETRTVSVGFKYNFGNYRLKDNKREIDFKEEERLNEEETF</sequence>
<evidence type="ECO:0000256" key="2">
    <source>
        <dbReference type="ARBA" id="ARBA00023136"/>
    </source>
</evidence>
<evidence type="ECO:0000313" key="5">
    <source>
        <dbReference type="EMBL" id="MDG3585914.1"/>
    </source>
</evidence>
<name>A0ABT6FRM4_9FLAO</name>
<evidence type="ECO:0000259" key="4">
    <source>
        <dbReference type="Pfam" id="PF14905"/>
    </source>
</evidence>
<accession>A0ABT6FRM4</accession>
<dbReference type="Pfam" id="PF13715">
    <property type="entry name" value="CarbopepD_reg_2"/>
    <property type="match status" value="1"/>
</dbReference>
<evidence type="ECO:0000313" key="6">
    <source>
        <dbReference type="Proteomes" id="UP001153642"/>
    </source>
</evidence>
<protein>
    <submittedName>
        <fullName evidence="5">Outer membrane beta-barrel protein</fullName>
    </submittedName>
</protein>
<keyword evidence="2" id="KW-0472">Membrane</keyword>
<dbReference type="SUPFAM" id="SSF49464">
    <property type="entry name" value="Carboxypeptidase regulatory domain-like"/>
    <property type="match status" value="1"/>
</dbReference>
<evidence type="ECO:0000256" key="1">
    <source>
        <dbReference type="ARBA" id="ARBA00004442"/>
    </source>
</evidence>